<sequence length="284" mass="31708">MSQKRKHADVADGGRGGPNFKKQRPFKPAGPGQKKYGPKHGKKASHGDEPKADSTGSLKSRIRNLTRLLEHVGNDAMNKMPATVRNERERELEACKHELTEKLAADREAEFRNKIIGKYHHIRFFERQKATRTVKRLTKQLSTVEDNSERAALRSRIHNANVDVNYTTYYPLLRPYVSLFPKAKKDQSTPAESTEESSTRDRPGAEAVDGPRGDVEMWKAVEDAMEAGTLEKLRNSKEGVTIPGPKEAVSKSAQGKKATLVQCGPREQAAPKEEDEDSDGGFFE</sequence>
<dbReference type="EMBL" id="MU005597">
    <property type="protein sequence ID" value="KAF2680368.1"/>
    <property type="molecule type" value="Genomic_DNA"/>
</dbReference>
<evidence type="ECO:0000256" key="8">
    <source>
        <dbReference type="ARBA" id="ARBA00023242"/>
    </source>
</evidence>
<evidence type="ECO:0000256" key="7">
    <source>
        <dbReference type="ARBA" id="ARBA00023054"/>
    </source>
</evidence>
<feature type="coiled-coil region" evidence="9">
    <location>
        <begin position="127"/>
        <end position="154"/>
    </location>
</feature>
<proteinExistence type="inferred from homology"/>
<gene>
    <name evidence="11" type="ORF">K458DRAFT_373644</name>
</gene>
<evidence type="ECO:0000256" key="6">
    <source>
        <dbReference type="ARBA" id="ARBA00022552"/>
    </source>
</evidence>
<evidence type="ECO:0000313" key="12">
    <source>
        <dbReference type="Proteomes" id="UP000799291"/>
    </source>
</evidence>
<evidence type="ECO:0000256" key="10">
    <source>
        <dbReference type="SAM" id="MobiDB-lite"/>
    </source>
</evidence>
<dbReference type="GO" id="GO:0005730">
    <property type="term" value="C:nucleolus"/>
    <property type="evidence" value="ECO:0007669"/>
    <property type="project" value="UniProtKB-SubCell"/>
</dbReference>
<evidence type="ECO:0000256" key="5">
    <source>
        <dbReference type="ARBA" id="ARBA00019827"/>
    </source>
</evidence>
<dbReference type="Pfam" id="PF10153">
    <property type="entry name" value="Efg1"/>
    <property type="match status" value="1"/>
</dbReference>
<accession>A0A6G1IQJ2</accession>
<evidence type="ECO:0000256" key="1">
    <source>
        <dbReference type="ARBA" id="ARBA00002773"/>
    </source>
</evidence>
<evidence type="ECO:0000256" key="3">
    <source>
        <dbReference type="ARBA" id="ARBA00006916"/>
    </source>
</evidence>
<feature type="region of interest" description="Disordered" evidence="10">
    <location>
        <begin position="183"/>
        <end position="215"/>
    </location>
</feature>
<name>A0A6G1IQJ2_9PLEO</name>
<keyword evidence="8" id="KW-0539">Nucleus</keyword>
<evidence type="ECO:0000256" key="9">
    <source>
        <dbReference type="SAM" id="Coils"/>
    </source>
</evidence>
<evidence type="ECO:0000256" key="2">
    <source>
        <dbReference type="ARBA" id="ARBA00004604"/>
    </source>
</evidence>
<comment type="subcellular location">
    <subcellularLocation>
        <location evidence="2">Nucleus</location>
        <location evidence="2">Nucleolus</location>
    </subcellularLocation>
</comment>
<evidence type="ECO:0000256" key="4">
    <source>
        <dbReference type="ARBA" id="ARBA00018689"/>
    </source>
</evidence>
<dbReference type="GO" id="GO:0030688">
    <property type="term" value="C:preribosome, small subunit precursor"/>
    <property type="evidence" value="ECO:0007669"/>
    <property type="project" value="TreeGrafter"/>
</dbReference>
<dbReference type="PANTHER" id="PTHR33911">
    <property type="entry name" value="RRNA-PROCESSING PROTEIN EFG1"/>
    <property type="match status" value="1"/>
</dbReference>
<dbReference type="AlphaFoldDB" id="A0A6G1IQJ2"/>
<dbReference type="PANTHER" id="PTHR33911:SF1">
    <property type="entry name" value="RRNA-PROCESSING PROTEIN EFG1"/>
    <property type="match status" value="1"/>
</dbReference>
<protein>
    <recommendedName>
        <fullName evidence="4">rRNA-processing protein EFG1</fullName>
    </recommendedName>
    <alternativeName>
        <fullName evidence="5">rRNA-processing protein efg1</fullName>
    </alternativeName>
</protein>
<feature type="region of interest" description="Disordered" evidence="10">
    <location>
        <begin position="229"/>
        <end position="284"/>
    </location>
</feature>
<keyword evidence="12" id="KW-1185">Reference proteome</keyword>
<evidence type="ECO:0000313" key="11">
    <source>
        <dbReference type="EMBL" id="KAF2680368.1"/>
    </source>
</evidence>
<feature type="compositionally biased region" description="Basic and acidic residues" evidence="10">
    <location>
        <begin position="197"/>
        <end position="215"/>
    </location>
</feature>
<keyword evidence="7 9" id="KW-0175">Coiled coil</keyword>
<feature type="region of interest" description="Disordered" evidence="10">
    <location>
        <begin position="1"/>
        <end position="60"/>
    </location>
</feature>
<comment type="function">
    <text evidence="1">Involved in rRNA processing.</text>
</comment>
<dbReference type="InterPro" id="IPR050786">
    <property type="entry name" value="EFG1_rRNA-proc"/>
</dbReference>
<feature type="compositionally biased region" description="Acidic residues" evidence="10">
    <location>
        <begin position="273"/>
        <end position="284"/>
    </location>
</feature>
<comment type="similarity">
    <text evidence="3">Belongs to the EFG1 family.</text>
</comment>
<dbReference type="Proteomes" id="UP000799291">
    <property type="component" value="Unassembled WGS sequence"/>
</dbReference>
<dbReference type="GO" id="GO:0000462">
    <property type="term" value="P:maturation of SSU-rRNA from tricistronic rRNA transcript (SSU-rRNA, 5.8S rRNA, LSU-rRNA)"/>
    <property type="evidence" value="ECO:0007669"/>
    <property type="project" value="TreeGrafter"/>
</dbReference>
<dbReference type="InterPro" id="IPR019310">
    <property type="entry name" value="Efg1"/>
</dbReference>
<organism evidence="11 12">
    <name type="scientific">Lentithecium fluviatile CBS 122367</name>
    <dbReference type="NCBI Taxonomy" id="1168545"/>
    <lineage>
        <taxon>Eukaryota</taxon>
        <taxon>Fungi</taxon>
        <taxon>Dikarya</taxon>
        <taxon>Ascomycota</taxon>
        <taxon>Pezizomycotina</taxon>
        <taxon>Dothideomycetes</taxon>
        <taxon>Pleosporomycetidae</taxon>
        <taxon>Pleosporales</taxon>
        <taxon>Massarineae</taxon>
        <taxon>Lentitheciaceae</taxon>
        <taxon>Lentithecium</taxon>
    </lineage>
</organism>
<dbReference type="OrthoDB" id="47732at2759"/>
<reference evidence="11" key="1">
    <citation type="journal article" date="2020" name="Stud. Mycol.">
        <title>101 Dothideomycetes genomes: a test case for predicting lifestyles and emergence of pathogens.</title>
        <authorList>
            <person name="Haridas S."/>
            <person name="Albert R."/>
            <person name="Binder M."/>
            <person name="Bloem J."/>
            <person name="Labutti K."/>
            <person name="Salamov A."/>
            <person name="Andreopoulos B."/>
            <person name="Baker S."/>
            <person name="Barry K."/>
            <person name="Bills G."/>
            <person name="Bluhm B."/>
            <person name="Cannon C."/>
            <person name="Castanera R."/>
            <person name="Culley D."/>
            <person name="Daum C."/>
            <person name="Ezra D."/>
            <person name="Gonzalez J."/>
            <person name="Henrissat B."/>
            <person name="Kuo A."/>
            <person name="Liang C."/>
            <person name="Lipzen A."/>
            <person name="Lutzoni F."/>
            <person name="Magnuson J."/>
            <person name="Mondo S."/>
            <person name="Nolan M."/>
            <person name="Ohm R."/>
            <person name="Pangilinan J."/>
            <person name="Park H.-J."/>
            <person name="Ramirez L."/>
            <person name="Alfaro M."/>
            <person name="Sun H."/>
            <person name="Tritt A."/>
            <person name="Yoshinaga Y."/>
            <person name="Zwiers L.-H."/>
            <person name="Turgeon B."/>
            <person name="Goodwin S."/>
            <person name="Spatafora J."/>
            <person name="Crous P."/>
            <person name="Grigoriev I."/>
        </authorList>
    </citation>
    <scope>NUCLEOTIDE SEQUENCE</scope>
    <source>
        <strain evidence="11">CBS 122367</strain>
    </source>
</reference>
<keyword evidence="6" id="KW-0698">rRNA processing</keyword>